<dbReference type="Pfam" id="PF02481">
    <property type="entry name" value="DNA_processg_A"/>
    <property type="match status" value="1"/>
</dbReference>
<dbReference type="InterPro" id="IPR036388">
    <property type="entry name" value="WH-like_DNA-bd_sf"/>
</dbReference>
<dbReference type="RefSeq" id="WP_197642236.1">
    <property type="nucleotide sequence ID" value="NZ_JAEACP010000003.1"/>
</dbReference>
<feature type="domain" description="DprA winged helix" evidence="3">
    <location>
        <begin position="319"/>
        <end position="378"/>
    </location>
</feature>
<dbReference type="Pfam" id="PF17782">
    <property type="entry name" value="WHD_DprA"/>
    <property type="match status" value="1"/>
</dbReference>
<dbReference type="PANTHER" id="PTHR43022:SF1">
    <property type="entry name" value="PROTEIN SMF"/>
    <property type="match status" value="1"/>
</dbReference>
<dbReference type="InterPro" id="IPR041614">
    <property type="entry name" value="DprA_WH"/>
</dbReference>
<accession>A0ABV7E0H4</accession>
<dbReference type="EMBL" id="JBHRSM010000026">
    <property type="protein sequence ID" value="MFC3087673.1"/>
    <property type="molecule type" value="Genomic_DNA"/>
</dbReference>
<dbReference type="InterPro" id="IPR057666">
    <property type="entry name" value="DrpA_SLOG"/>
</dbReference>
<comment type="caution">
    <text evidence="4">The sequence shown here is derived from an EMBL/GenBank/DDBJ whole genome shotgun (WGS) entry which is preliminary data.</text>
</comment>
<dbReference type="Gene3D" id="1.10.10.10">
    <property type="entry name" value="Winged helix-like DNA-binding domain superfamily/Winged helix DNA-binding domain"/>
    <property type="match status" value="1"/>
</dbReference>
<sequence>MDGQISNPTHPTPPRTEDDRLGRLRLVRSRRVGAVTFHRLMAEHGTARAALAALPGIALAAGVENYEICPLGVVQAEAKQGRALGARLLVHGEAGYPAALTDLPDAPPVLWALGDLALLDRPSVAMVGARNASSLGLRMARRLGQGLSEAGFTVVSGLARGIDAAAHEAALEGEGRTIAVMAGGIDVIYPPENAALAARIAALGCRISEHPPGLVPQARHFPLRNRIVAGLGRAVVVVEAAARSGSLITAKAALDYGREVMAVPGHPFDARASGCNMLIRDGALLVRGPADVAEALGAPTLAEPDLRLPVQPPLPGPQAPRRPLKDVALLHSMILSRLGPSPLAEDQLVRDLKLSPAELAPELLNLELDGRIARQPGGLLSRID</sequence>
<evidence type="ECO:0000256" key="1">
    <source>
        <dbReference type="ARBA" id="ARBA00006525"/>
    </source>
</evidence>
<dbReference type="NCBIfam" id="TIGR00732">
    <property type="entry name" value="dprA"/>
    <property type="match status" value="1"/>
</dbReference>
<comment type="similarity">
    <text evidence="1">Belongs to the DprA/Smf family.</text>
</comment>
<name>A0ABV7E0H4_9RHOB</name>
<dbReference type="Proteomes" id="UP001595445">
    <property type="component" value="Unassembled WGS sequence"/>
</dbReference>
<evidence type="ECO:0000313" key="5">
    <source>
        <dbReference type="Proteomes" id="UP001595445"/>
    </source>
</evidence>
<evidence type="ECO:0000259" key="2">
    <source>
        <dbReference type="Pfam" id="PF02481"/>
    </source>
</evidence>
<feature type="domain" description="Smf/DprA SLOG" evidence="2">
    <location>
        <begin position="88"/>
        <end position="296"/>
    </location>
</feature>
<reference evidence="5" key="1">
    <citation type="journal article" date="2019" name="Int. J. Syst. Evol. Microbiol.">
        <title>The Global Catalogue of Microorganisms (GCM) 10K type strain sequencing project: providing services to taxonomists for standard genome sequencing and annotation.</title>
        <authorList>
            <consortium name="The Broad Institute Genomics Platform"/>
            <consortium name="The Broad Institute Genome Sequencing Center for Infectious Disease"/>
            <person name="Wu L."/>
            <person name="Ma J."/>
        </authorList>
    </citation>
    <scope>NUCLEOTIDE SEQUENCE [LARGE SCALE GENOMIC DNA]</scope>
    <source>
        <strain evidence="5">KCTC 62102</strain>
    </source>
</reference>
<evidence type="ECO:0000259" key="3">
    <source>
        <dbReference type="Pfam" id="PF17782"/>
    </source>
</evidence>
<dbReference type="InterPro" id="IPR003488">
    <property type="entry name" value="DprA"/>
</dbReference>
<dbReference type="Pfam" id="PF21102">
    <property type="entry name" value="DprA_N"/>
    <property type="match status" value="1"/>
</dbReference>
<dbReference type="Gene3D" id="3.40.50.450">
    <property type="match status" value="1"/>
</dbReference>
<keyword evidence="5" id="KW-1185">Reference proteome</keyword>
<organism evidence="4 5">
    <name type="scientific">Tabrizicola soli</name>
    <dbReference type="NCBI Taxonomy" id="2185115"/>
    <lineage>
        <taxon>Bacteria</taxon>
        <taxon>Pseudomonadati</taxon>
        <taxon>Pseudomonadota</taxon>
        <taxon>Alphaproteobacteria</taxon>
        <taxon>Rhodobacterales</taxon>
        <taxon>Paracoccaceae</taxon>
        <taxon>Tabrizicola</taxon>
    </lineage>
</organism>
<gene>
    <name evidence="4" type="primary">dprA</name>
    <name evidence="4" type="ORF">ACFOD6_16625</name>
</gene>
<dbReference type="PANTHER" id="PTHR43022">
    <property type="entry name" value="PROTEIN SMF"/>
    <property type="match status" value="1"/>
</dbReference>
<protein>
    <submittedName>
        <fullName evidence="4">DNA-processing protein DprA</fullName>
    </submittedName>
</protein>
<proteinExistence type="inferred from homology"/>
<dbReference type="SUPFAM" id="SSF102405">
    <property type="entry name" value="MCP/YpsA-like"/>
    <property type="match status" value="1"/>
</dbReference>
<evidence type="ECO:0000313" key="4">
    <source>
        <dbReference type="EMBL" id="MFC3087673.1"/>
    </source>
</evidence>